<dbReference type="PROSITE" id="PS00107">
    <property type="entry name" value="PROTEIN_KINASE_ATP"/>
    <property type="match status" value="1"/>
</dbReference>
<dbReference type="SUPFAM" id="SSF56112">
    <property type="entry name" value="Protein kinase-like (PK-like)"/>
    <property type="match status" value="1"/>
</dbReference>
<dbReference type="Pfam" id="PF00069">
    <property type="entry name" value="Pkinase"/>
    <property type="match status" value="1"/>
</dbReference>
<dbReference type="GO" id="GO:0005524">
    <property type="term" value="F:ATP binding"/>
    <property type="evidence" value="ECO:0007669"/>
    <property type="project" value="UniProtKB-UniRule"/>
</dbReference>
<feature type="binding site" evidence="6">
    <location>
        <position position="108"/>
    </location>
    <ligand>
        <name>ATP</name>
        <dbReference type="ChEBI" id="CHEBI:30616"/>
    </ligand>
</feature>
<dbReference type="SUPFAM" id="SSF48452">
    <property type="entry name" value="TPR-like"/>
    <property type="match status" value="1"/>
</dbReference>
<dbReference type="GO" id="GO:0004674">
    <property type="term" value="F:protein serine/threonine kinase activity"/>
    <property type="evidence" value="ECO:0007669"/>
    <property type="project" value="UniProtKB-KW"/>
</dbReference>
<dbReference type="Pfam" id="PF13424">
    <property type="entry name" value="TPR_12"/>
    <property type="match status" value="2"/>
</dbReference>
<dbReference type="EMBL" id="QUMU01000003">
    <property type="protein sequence ID" value="REG34653.1"/>
    <property type="molecule type" value="Genomic_DNA"/>
</dbReference>
<evidence type="ECO:0000313" key="8">
    <source>
        <dbReference type="EMBL" id="AKJ01846.1"/>
    </source>
</evidence>
<keyword evidence="2 6" id="KW-0547">Nucleotide-binding</keyword>
<dbReference type="Gene3D" id="1.10.510.10">
    <property type="entry name" value="Transferase(Phosphotransferase) domain 1"/>
    <property type="match status" value="1"/>
</dbReference>
<evidence type="ECO:0000256" key="5">
    <source>
        <dbReference type="PROSITE-ProRule" id="PRU00339"/>
    </source>
</evidence>
<dbReference type="InterPro" id="IPR017441">
    <property type="entry name" value="Protein_kinase_ATP_BS"/>
</dbReference>
<keyword evidence="3 8" id="KW-0418">Kinase</keyword>
<keyword evidence="5" id="KW-0802">TPR repeat</keyword>
<dbReference type="PROSITE" id="PS00108">
    <property type="entry name" value="PROTEIN_KINASE_ST"/>
    <property type="match status" value="1"/>
</dbReference>
<evidence type="ECO:0000256" key="3">
    <source>
        <dbReference type="ARBA" id="ARBA00022777"/>
    </source>
</evidence>
<evidence type="ECO:0000256" key="1">
    <source>
        <dbReference type="ARBA" id="ARBA00022679"/>
    </source>
</evidence>
<dbReference type="Pfam" id="PF13490">
    <property type="entry name" value="zf-HC2"/>
    <property type="match status" value="1"/>
</dbReference>
<dbReference type="SMART" id="SM00028">
    <property type="entry name" value="TPR"/>
    <property type="match status" value="6"/>
</dbReference>
<dbReference type="InterPro" id="IPR019734">
    <property type="entry name" value="TPR_rpt"/>
</dbReference>
<evidence type="ECO:0000256" key="4">
    <source>
        <dbReference type="ARBA" id="ARBA00022840"/>
    </source>
</evidence>
<accession>A0AAC8TES7</accession>
<dbReference type="InterPro" id="IPR041916">
    <property type="entry name" value="Anti_sigma_zinc_sf"/>
</dbReference>
<dbReference type="Pfam" id="PF13374">
    <property type="entry name" value="TPR_10"/>
    <property type="match status" value="3"/>
</dbReference>
<feature type="repeat" description="TPR" evidence="5">
    <location>
        <begin position="674"/>
        <end position="707"/>
    </location>
</feature>
<keyword evidence="11" id="KW-1185">Reference proteome</keyword>
<dbReference type="KEGG" id="age:AA314_03472"/>
<dbReference type="CDD" id="cd14014">
    <property type="entry name" value="STKc_PknB_like"/>
    <property type="match status" value="1"/>
</dbReference>
<dbReference type="Gene3D" id="1.25.40.10">
    <property type="entry name" value="Tetratricopeptide repeat domain"/>
    <property type="match status" value="3"/>
</dbReference>
<evidence type="ECO:0000313" key="9">
    <source>
        <dbReference type="EMBL" id="REG34653.1"/>
    </source>
</evidence>
<proteinExistence type="predicted"/>
<evidence type="ECO:0000313" key="11">
    <source>
        <dbReference type="Proteomes" id="UP000256345"/>
    </source>
</evidence>
<dbReference type="PROSITE" id="PS50005">
    <property type="entry name" value="TPR"/>
    <property type="match status" value="1"/>
</dbReference>
<name>A0AAC8TES7_9BACT</name>
<sequence length="994" mass="108601">MACLDESTFMELMLGGLPPERAAEVDRHLDACPACRRLVAEAFRARTPTGLAEPPALHSPSPAASVEAVLPRGTPVGRYLVLERLGAGGMGVVYSAYDPELDRRVALKLLRVAALGLEADEGRAHLLREAQAMARVSHPHVVSVFDVGTFGEQVFLAMELVEAQTLRQWMRASPRSWREVRDVFLDAGKGLAAAHAAGLVHGDFKPENLLVGARVRVTDFGLAHRAAGDTPRAVGGTPAYMAPEQFGPGGHADARCDQFSFCITLYEALYGERPFAGDTERTLVAEMRAGRVRPVPRGTDVPPWLHRLVMRGLEVEPAARHASMEALLTALQGEPAKRWRWWPQLGGALALLLSVGITHAVHTRGARACEGSADKVVGIWGPEQQQAAEAAFLATGRPFALEAWNSARRTLEAYTTAWATLHTSTCEATRVRGEQSEELLGRRMRCLDQRLAEVAALTRLFAQADTRVVQYAPRTAEQLSPLAGCSDLAVLEAAGPAPEDAEARQRTEALHAALMEGRMLGAAGRYAEGAARVLPLAEQARAAGDRYGSAEALLLVAELRDQAGDYRSAEKLVQEAIWAAEASRNDAVAVRASTLAVRITGERLEKYELAHLWQERADAALTRMGGDDVLRARLLNNVGRVLAIEGRYEEAAGQQRQALALLEKSQGPESLTVADVLVELGHALLTQGQVEEGLVHLRRALALRERELGATHPDSGQALLALSSAAWVRRDAAEGRRLTHKALQVLEQALGPDHPAVAYALNDYTMNLLYGSQDDANEAMPMMLRALRIIQSTEGPESTNAAMLTSNLAQLEMKLGRMSEAEHHFREAIAQLEAKRGPEHVTLCSPLHGLGNALQAQGRHDEALPYFARSVSIHVAQPSDYHNARVELLMDLGNGYLLAKRPREAIPSLERALALMEKSSHEKSSPTLQRQRGIIRFRLARVLWDANEDRLRARQLILEALDLAKEDRTPSAQKYRENLERWLTEHPPVVAPSR</sequence>
<dbReference type="SUPFAM" id="SSF81901">
    <property type="entry name" value="HCP-like"/>
    <property type="match status" value="1"/>
</dbReference>
<dbReference type="InterPro" id="IPR000719">
    <property type="entry name" value="Prot_kinase_dom"/>
</dbReference>
<organism evidence="8 10">
    <name type="scientific">Archangium gephyra</name>
    <dbReference type="NCBI Taxonomy" id="48"/>
    <lineage>
        <taxon>Bacteria</taxon>
        <taxon>Pseudomonadati</taxon>
        <taxon>Myxococcota</taxon>
        <taxon>Myxococcia</taxon>
        <taxon>Myxococcales</taxon>
        <taxon>Cystobacterineae</taxon>
        <taxon>Archangiaceae</taxon>
        <taxon>Archangium</taxon>
    </lineage>
</organism>
<evidence type="ECO:0000256" key="6">
    <source>
        <dbReference type="PROSITE-ProRule" id="PRU10141"/>
    </source>
</evidence>
<keyword evidence="1" id="KW-0808">Transferase</keyword>
<dbReference type="PANTHER" id="PTHR43289">
    <property type="entry name" value="MITOGEN-ACTIVATED PROTEIN KINASE KINASE KINASE 20-RELATED"/>
    <property type="match status" value="1"/>
</dbReference>
<protein>
    <submittedName>
        <fullName evidence="8">Serine/threonine kinase PKN8</fullName>
    </submittedName>
    <submittedName>
        <fullName evidence="9">Serine/threonine protein kinase</fullName>
    </submittedName>
</protein>
<evidence type="ECO:0000256" key="2">
    <source>
        <dbReference type="ARBA" id="ARBA00022741"/>
    </source>
</evidence>
<evidence type="ECO:0000313" key="10">
    <source>
        <dbReference type="Proteomes" id="UP000035579"/>
    </source>
</evidence>
<dbReference type="RefSeq" id="WP_047856320.1">
    <property type="nucleotide sequence ID" value="NZ_CP011509.1"/>
</dbReference>
<keyword evidence="4 6" id="KW-0067">ATP-binding</keyword>
<feature type="domain" description="Protein kinase" evidence="7">
    <location>
        <begin position="79"/>
        <end position="337"/>
    </location>
</feature>
<dbReference type="InterPro" id="IPR008271">
    <property type="entry name" value="Ser/Thr_kinase_AS"/>
</dbReference>
<dbReference type="InterPro" id="IPR011009">
    <property type="entry name" value="Kinase-like_dom_sf"/>
</dbReference>
<dbReference type="Proteomes" id="UP000256345">
    <property type="component" value="Unassembled WGS sequence"/>
</dbReference>
<reference evidence="9 11" key="2">
    <citation type="submission" date="2018-08" db="EMBL/GenBank/DDBJ databases">
        <title>Genomic Encyclopedia of Archaeal and Bacterial Type Strains, Phase II (KMG-II): from individual species to whole genera.</title>
        <authorList>
            <person name="Goeker M."/>
        </authorList>
    </citation>
    <scope>NUCLEOTIDE SEQUENCE [LARGE SCALE GENOMIC DNA]</scope>
    <source>
        <strain evidence="9 11">DSM 2261</strain>
    </source>
</reference>
<dbReference type="EMBL" id="CP011509">
    <property type="protein sequence ID" value="AKJ01846.1"/>
    <property type="molecule type" value="Genomic_DNA"/>
</dbReference>
<dbReference type="PANTHER" id="PTHR43289:SF34">
    <property type="entry name" value="SERINE_THREONINE-PROTEIN KINASE YBDM-RELATED"/>
    <property type="match status" value="1"/>
</dbReference>
<dbReference type="AlphaFoldDB" id="A0AAC8TES7"/>
<gene>
    <name evidence="8" type="ORF">AA314_03472</name>
    <name evidence="9" type="ORF">ATI61_103560</name>
</gene>
<dbReference type="Gene3D" id="3.30.200.20">
    <property type="entry name" value="Phosphorylase Kinase, domain 1"/>
    <property type="match status" value="1"/>
</dbReference>
<dbReference type="InterPro" id="IPR027383">
    <property type="entry name" value="Znf_put"/>
</dbReference>
<evidence type="ECO:0000259" key="7">
    <source>
        <dbReference type="PROSITE" id="PS50011"/>
    </source>
</evidence>
<keyword evidence="9" id="KW-0723">Serine/threonine-protein kinase</keyword>
<dbReference type="Proteomes" id="UP000035579">
    <property type="component" value="Chromosome"/>
</dbReference>
<dbReference type="InterPro" id="IPR011990">
    <property type="entry name" value="TPR-like_helical_dom_sf"/>
</dbReference>
<dbReference type="PROSITE" id="PS50011">
    <property type="entry name" value="PROTEIN_KINASE_DOM"/>
    <property type="match status" value="1"/>
</dbReference>
<dbReference type="Gene3D" id="1.10.10.1320">
    <property type="entry name" value="Anti-sigma factor, zinc-finger domain"/>
    <property type="match status" value="1"/>
</dbReference>
<reference evidence="8 10" key="1">
    <citation type="submission" date="2015-05" db="EMBL/GenBank/DDBJ databases">
        <title>Genome assembly of Archangium gephyra DSM 2261.</title>
        <authorList>
            <person name="Sharma G."/>
            <person name="Subramanian S."/>
        </authorList>
    </citation>
    <scope>NUCLEOTIDE SEQUENCE [LARGE SCALE GENOMIC DNA]</scope>
    <source>
        <strain evidence="8 10">DSM 2261</strain>
    </source>
</reference>